<evidence type="ECO:0000313" key="5">
    <source>
        <dbReference type="Proteomes" id="UP000553957"/>
    </source>
</evidence>
<dbReference type="SUPFAM" id="SSF50370">
    <property type="entry name" value="Ricin B-like lectins"/>
    <property type="match status" value="1"/>
</dbReference>
<name>A0A7Y4KUK9_9ACTN</name>
<gene>
    <name evidence="2" type="ORF">HNR71_004141</name>
    <name evidence="3" type="ORF">HPO96_01485</name>
</gene>
<feature type="domain" description="Ricin B lectin" evidence="1">
    <location>
        <begin position="19"/>
        <end position="135"/>
    </location>
</feature>
<dbReference type="Proteomes" id="UP000553957">
    <property type="component" value="Unassembled WGS sequence"/>
</dbReference>
<evidence type="ECO:0000313" key="4">
    <source>
        <dbReference type="Proteomes" id="UP000534306"/>
    </source>
</evidence>
<dbReference type="Proteomes" id="UP000534306">
    <property type="component" value="Unassembled WGS sequence"/>
</dbReference>
<dbReference type="GO" id="GO:0030246">
    <property type="term" value="F:carbohydrate binding"/>
    <property type="evidence" value="ECO:0007669"/>
    <property type="project" value="UniProtKB-KW"/>
</dbReference>
<reference evidence="3 4" key="1">
    <citation type="submission" date="2020-05" db="EMBL/GenBank/DDBJ databases">
        <title>Genome sequence of Kribbella sandramycini ATCC 39419.</title>
        <authorList>
            <person name="Maclea K.S."/>
            <person name="Fair J.L."/>
        </authorList>
    </citation>
    <scope>NUCLEOTIDE SEQUENCE [LARGE SCALE GENOMIC DNA]</scope>
    <source>
        <strain evidence="3 4">ATCC 39419</strain>
    </source>
</reference>
<dbReference type="EMBL" id="JACHKF010000001">
    <property type="protein sequence ID" value="MBB6568504.1"/>
    <property type="molecule type" value="Genomic_DNA"/>
</dbReference>
<evidence type="ECO:0000259" key="1">
    <source>
        <dbReference type="Pfam" id="PF00652"/>
    </source>
</evidence>
<dbReference type="InterPro" id="IPR000772">
    <property type="entry name" value="Ricin_B_lectin"/>
</dbReference>
<reference evidence="2 5" key="2">
    <citation type="submission" date="2020-08" db="EMBL/GenBank/DDBJ databases">
        <title>Sequencing the genomes of 1000 actinobacteria strains.</title>
        <authorList>
            <person name="Klenk H.-P."/>
        </authorList>
    </citation>
    <scope>NUCLEOTIDE SEQUENCE [LARGE SCALE GENOMIC DNA]</scope>
    <source>
        <strain evidence="2 5">DSM 15626</strain>
    </source>
</reference>
<dbReference type="RefSeq" id="WP_171670329.1">
    <property type="nucleotide sequence ID" value="NZ_BAAAGT010000018.1"/>
</dbReference>
<dbReference type="Pfam" id="PF00652">
    <property type="entry name" value="Ricin_B_lectin"/>
    <property type="match status" value="1"/>
</dbReference>
<dbReference type="InterPro" id="IPR035992">
    <property type="entry name" value="Ricin_B-like_lectins"/>
</dbReference>
<dbReference type="Gene3D" id="2.80.10.50">
    <property type="match status" value="1"/>
</dbReference>
<sequence>MAGSLLAVVPPAYAGPTAVVNVKNAATGRCLQAFDDARVVRTNGCAGLRSQEWEWQRSARPEFGMLRNNSTGRCLDANGSGGVYTNVCDVNNTFQWFVRQPDTTIKHGASGRYLDSNGGGDVYTLPANGSPNQRWNH</sequence>
<dbReference type="AlphaFoldDB" id="A0A7Y4KUK9"/>
<keyword evidence="3" id="KW-0430">Lectin</keyword>
<organism evidence="3 4">
    <name type="scientific">Kribbella sandramycini</name>
    <dbReference type="NCBI Taxonomy" id="60450"/>
    <lineage>
        <taxon>Bacteria</taxon>
        <taxon>Bacillati</taxon>
        <taxon>Actinomycetota</taxon>
        <taxon>Actinomycetes</taxon>
        <taxon>Propionibacteriales</taxon>
        <taxon>Kribbellaceae</taxon>
        <taxon>Kribbella</taxon>
    </lineage>
</organism>
<accession>A0A7Y4KUK9</accession>
<evidence type="ECO:0000313" key="2">
    <source>
        <dbReference type="EMBL" id="MBB6568504.1"/>
    </source>
</evidence>
<proteinExistence type="predicted"/>
<protein>
    <submittedName>
        <fullName evidence="3">Ricin-type beta-trefoil lectin domain protein</fullName>
    </submittedName>
</protein>
<keyword evidence="4" id="KW-1185">Reference proteome</keyword>
<evidence type="ECO:0000313" key="3">
    <source>
        <dbReference type="EMBL" id="NOL38908.1"/>
    </source>
</evidence>
<dbReference type="EMBL" id="JABJRC010000001">
    <property type="protein sequence ID" value="NOL38908.1"/>
    <property type="molecule type" value="Genomic_DNA"/>
</dbReference>
<dbReference type="CDD" id="cd23415">
    <property type="entry name" value="beta-trefoil_Ricin_AH"/>
    <property type="match status" value="1"/>
</dbReference>
<comment type="caution">
    <text evidence="3">The sequence shown here is derived from an EMBL/GenBank/DDBJ whole genome shotgun (WGS) entry which is preliminary data.</text>
</comment>
<dbReference type="PROSITE" id="PS50231">
    <property type="entry name" value="RICIN_B_LECTIN"/>
    <property type="match status" value="1"/>
</dbReference>